<dbReference type="EMBL" id="JARKIK010000054">
    <property type="protein sequence ID" value="KAK8733274.1"/>
    <property type="molecule type" value="Genomic_DNA"/>
</dbReference>
<dbReference type="PIRSF" id="PIRSF038800">
    <property type="entry name" value="KYNU"/>
    <property type="match status" value="1"/>
</dbReference>
<reference evidence="6 7" key="1">
    <citation type="journal article" date="2024" name="BMC Genomics">
        <title>Genome assembly of redclaw crayfish (Cherax quadricarinatus) provides insights into its immune adaptation and hypoxia tolerance.</title>
        <authorList>
            <person name="Liu Z."/>
            <person name="Zheng J."/>
            <person name="Li H."/>
            <person name="Fang K."/>
            <person name="Wang S."/>
            <person name="He J."/>
            <person name="Zhou D."/>
            <person name="Weng S."/>
            <person name="Chi M."/>
            <person name="Gu Z."/>
            <person name="He J."/>
            <person name="Li F."/>
            <person name="Wang M."/>
        </authorList>
    </citation>
    <scope>NUCLEOTIDE SEQUENCE [LARGE SCALE GENOMIC DNA]</scope>
    <source>
        <strain evidence="6">ZL_2023a</strain>
    </source>
</reference>
<dbReference type="Gene3D" id="3.90.1150.10">
    <property type="entry name" value="Aspartate Aminotransferase, domain 1"/>
    <property type="match status" value="1"/>
</dbReference>
<dbReference type="InterPro" id="IPR015421">
    <property type="entry name" value="PyrdxlP-dep_Trfase_major"/>
</dbReference>
<dbReference type="EMBL" id="JARKIK010000054">
    <property type="protein sequence ID" value="KAK8733270.1"/>
    <property type="molecule type" value="Genomic_DNA"/>
</dbReference>
<keyword evidence="7" id="KW-1185">Reference proteome</keyword>
<dbReference type="GO" id="GO:0030429">
    <property type="term" value="F:kynureninase activity"/>
    <property type="evidence" value="ECO:0007669"/>
    <property type="project" value="UniProtKB-UniRule"/>
</dbReference>
<keyword evidence="4 5" id="KW-0963">Cytoplasm</keyword>
<dbReference type="EMBL" id="JARKIK010000054">
    <property type="protein sequence ID" value="KAK8733271.1"/>
    <property type="molecule type" value="Genomic_DNA"/>
</dbReference>
<comment type="catalytic activity">
    <reaction evidence="5">
        <text>3-hydroxy-L-kynurenine + H2O = 3-hydroxyanthranilate + L-alanine + H(+)</text>
        <dbReference type="Rhea" id="RHEA:25143"/>
        <dbReference type="ChEBI" id="CHEBI:15377"/>
        <dbReference type="ChEBI" id="CHEBI:15378"/>
        <dbReference type="ChEBI" id="CHEBI:36559"/>
        <dbReference type="ChEBI" id="CHEBI:57972"/>
        <dbReference type="ChEBI" id="CHEBI:58125"/>
        <dbReference type="EC" id="3.7.1.3"/>
    </reaction>
</comment>
<evidence type="ECO:0000256" key="5">
    <source>
        <dbReference type="PIRNR" id="PIRNR038800"/>
    </source>
</evidence>
<evidence type="ECO:0000256" key="4">
    <source>
        <dbReference type="HAMAP-Rule" id="MF_03017"/>
    </source>
</evidence>
<dbReference type="PANTHER" id="PTHR14084">
    <property type="entry name" value="KYNURENINASE"/>
    <property type="match status" value="1"/>
</dbReference>
<feature type="binding site" evidence="4">
    <location>
        <position position="140"/>
    </location>
    <ligand>
        <name>pyridoxal 5'-phosphate</name>
        <dbReference type="ChEBI" id="CHEBI:597326"/>
    </ligand>
</feature>
<dbReference type="EMBL" id="JARKIK010000054">
    <property type="protein sequence ID" value="KAK8733276.1"/>
    <property type="molecule type" value="Genomic_DNA"/>
</dbReference>
<organism evidence="6 7">
    <name type="scientific">Cherax quadricarinatus</name>
    <name type="common">Australian red claw crayfish</name>
    <dbReference type="NCBI Taxonomy" id="27406"/>
    <lineage>
        <taxon>Eukaryota</taxon>
        <taxon>Metazoa</taxon>
        <taxon>Ecdysozoa</taxon>
        <taxon>Arthropoda</taxon>
        <taxon>Crustacea</taxon>
        <taxon>Multicrustacea</taxon>
        <taxon>Malacostraca</taxon>
        <taxon>Eumalacostraca</taxon>
        <taxon>Eucarida</taxon>
        <taxon>Decapoda</taxon>
        <taxon>Pleocyemata</taxon>
        <taxon>Astacidea</taxon>
        <taxon>Parastacoidea</taxon>
        <taxon>Parastacidae</taxon>
        <taxon>Cherax</taxon>
    </lineage>
</organism>
<comment type="subcellular location">
    <subcellularLocation>
        <location evidence="4 5">Cytoplasm</location>
    </subcellularLocation>
</comment>
<feature type="binding site" evidence="4">
    <location>
        <position position="139"/>
    </location>
    <ligand>
        <name>pyridoxal 5'-phosphate</name>
        <dbReference type="ChEBI" id="CHEBI:597326"/>
    </ligand>
</feature>
<evidence type="ECO:0000256" key="1">
    <source>
        <dbReference type="ARBA" id="ARBA00022642"/>
    </source>
</evidence>
<evidence type="ECO:0000256" key="3">
    <source>
        <dbReference type="ARBA" id="ARBA00022898"/>
    </source>
</evidence>
<comment type="function">
    <text evidence="4 5">Catalyzes the cleavage of L-kynurenine (L-Kyn) and L-3-hydroxykynurenine (L-3OHKyn) into anthranilic acid (AA) and 3-hydroxyanthranilic acid (3-OHAA), respectively.</text>
</comment>
<feature type="binding site" evidence="4">
    <location>
        <position position="255"/>
    </location>
    <ligand>
        <name>pyridoxal 5'-phosphate</name>
        <dbReference type="ChEBI" id="CHEBI:597326"/>
    </ligand>
</feature>
<comment type="pathway">
    <text evidence="4 5">Amino-acid degradation; L-kynurenine degradation; L-alanine and anthranilate from L-kynurenine: step 1/1.</text>
</comment>
<dbReference type="EMBL" id="JARKIK010000054">
    <property type="protein sequence ID" value="KAK8733268.1"/>
    <property type="molecule type" value="Genomic_DNA"/>
</dbReference>
<dbReference type="PANTHER" id="PTHR14084:SF0">
    <property type="entry name" value="KYNURENINASE"/>
    <property type="match status" value="1"/>
</dbReference>
<sequence length="466" mass="52783">MDHQQQQVESPREVLQALARKHNVDVLSLEFAKLMDSQDPLRSFRDRFCYPKNGALATVDPDLVDPKEECVYLCGNSLGLKPRTADTYMQEQLDKWANTGAELHFTEPLPAALCDQYGREEVGRLVGADPTSVILMNSLTVNLNLLMLSFYQPTPERYKILIEAQAFPSDRYAMVSQVELRGYNPKDAVLEIKPRPGEHTLRTADILQMLKEEGSSIAVVCLGGVQYYTGQKFDMEPITKAAQEQGCLVGWDLAHAVGNVPLHLDQWGVDFACWCTYKYLNSGAGSIGGAYVNKRHDTREAPHLRGWWSNKETTRFFMFQECDVAPGVDSFRMSNPSPMMVALVKASLEIFEEAKMERLLQKQFLLTGYLELLIKTYLRSGQTQFPEVTIITPDDVRQRGSQLSLSFSINLHEVHEEIQKRGVMCDVRRPSVMRIAPVPLYNSFYDVHRFIDILKDVFAICKIVGA</sequence>
<dbReference type="Pfam" id="PF22580">
    <property type="entry name" value="KYNU_C"/>
    <property type="match status" value="1"/>
</dbReference>
<dbReference type="GO" id="GO:0019805">
    <property type="term" value="P:quinolinate biosynthetic process"/>
    <property type="evidence" value="ECO:0007669"/>
    <property type="project" value="UniProtKB-UniRule"/>
</dbReference>
<accession>A0AAW0WMC3</accession>
<gene>
    <name evidence="6" type="ORF">OTU49_006557</name>
</gene>
<dbReference type="AlphaFoldDB" id="A0AAW0WMC3"/>
<dbReference type="SUPFAM" id="SSF53383">
    <property type="entry name" value="PLP-dependent transferases"/>
    <property type="match status" value="1"/>
</dbReference>
<keyword evidence="1 4" id="KW-0662">Pyridine nucleotide biosynthesis</keyword>
<dbReference type="GO" id="GO:0034354">
    <property type="term" value="P:'de novo' NAD+ biosynthetic process from L-tryptophan"/>
    <property type="evidence" value="ECO:0007669"/>
    <property type="project" value="UniProtKB-UniRule"/>
</dbReference>
<dbReference type="EMBL" id="JARKIK010000054">
    <property type="protein sequence ID" value="KAK8733269.1"/>
    <property type="molecule type" value="Genomic_DNA"/>
</dbReference>
<dbReference type="Proteomes" id="UP001445076">
    <property type="component" value="Unassembled WGS sequence"/>
</dbReference>
<comment type="subunit">
    <text evidence="4 5">Homodimer.</text>
</comment>
<dbReference type="EMBL" id="JARKIK010000054">
    <property type="protein sequence ID" value="KAK8733273.1"/>
    <property type="molecule type" value="Genomic_DNA"/>
</dbReference>
<dbReference type="EMBL" id="JARKIK010000054">
    <property type="protein sequence ID" value="KAK8733277.1"/>
    <property type="molecule type" value="Genomic_DNA"/>
</dbReference>
<dbReference type="EC" id="3.7.1.3" evidence="4 5"/>
<dbReference type="EMBL" id="JARKIK010000054">
    <property type="protein sequence ID" value="KAK8733272.1"/>
    <property type="molecule type" value="Genomic_DNA"/>
</dbReference>
<dbReference type="GO" id="GO:0005737">
    <property type="term" value="C:cytoplasm"/>
    <property type="evidence" value="ECO:0007669"/>
    <property type="project" value="UniProtKB-SubCell"/>
</dbReference>
<comment type="caution">
    <text evidence="4">Lacks conserved residue(s) required for the propagation of feature annotation.</text>
</comment>
<comment type="caution">
    <text evidence="6">The sequence shown here is derived from an EMBL/GenBank/DDBJ whole genome shotgun (WGS) entry which is preliminary data.</text>
</comment>
<comment type="cofactor">
    <cofactor evidence="4 5">
        <name>pyridoxal 5'-phosphate</name>
        <dbReference type="ChEBI" id="CHEBI:597326"/>
    </cofactor>
</comment>
<name>A0AAW0WMC3_CHEQU</name>
<dbReference type="GO" id="GO:0019441">
    <property type="term" value="P:L-tryptophan catabolic process to kynurenine"/>
    <property type="evidence" value="ECO:0007669"/>
    <property type="project" value="TreeGrafter"/>
</dbReference>
<dbReference type="Gene3D" id="3.40.640.10">
    <property type="entry name" value="Type I PLP-dependent aspartate aminotransferase-like (Major domain)"/>
    <property type="match status" value="1"/>
</dbReference>
<feature type="binding site" evidence="4">
    <location>
        <position position="277"/>
    </location>
    <ligand>
        <name>pyridoxal 5'-phosphate</name>
        <dbReference type="ChEBI" id="CHEBI:597326"/>
    </ligand>
</feature>
<evidence type="ECO:0000256" key="2">
    <source>
        <dbReference type="ARBA" id="ARBA00022801"/>
    </source>
</evidence>
<feature type="binding site" evidence="4">
    <location>
        <position position="307"/>
    </location>
    <ligand>
        <name>pyridoxal 5'-phosphate</name>
        <dbReference type="ChEBI" id="CHEBI:597326"/>
    </ligand>
</feature>
<feature type="binding site" evidence="4">
    <location>
        <position position="335"/>
    </location>
    <ligand>
        <name>pyridoxal 5'-phosphate</name>
        <dbReference type="ChEBI" id="CHEBI:597326"/>
    </ligand>
</feature>
<proteinExistence type="inferred from homology"/>
<dbReference type="GO" id="GO:0097053">
    <property type="term" value="P:L-kynurenine catabolic process"/>
    <property type="evidence" value="ECO:0007669"/>
    <property type="project" value="UniProtKB-UniRule"/>
</dbReference>
<dbReference type="FunFam" id="3.40.640.10:FF:000031">
    <property type="entry name" value="Kynureninase"/>
    <property type="match status" value="1"/>
</dbReference>
<comment type="pathway">
    <text evidence="4 5">Cofactor biosynthesis; NAD(+) biosynthesis; quinolinate from L-kynurenine: step 2/3.</text>
</comment>
<feature type="modified residue" description="N6-(pyridoxal phosphate)lysine" evidence="4">
    <location>
        <position position="278"/>
    </location>
</feature>
<dbReference type="GO" id="GO:0030170">
    <property type="term" value="F:pyridoxal phosphate binding"/>
    <property type="evidence" value="ECO:0007669"/>
    <property type="project" value="UniProtKB-UniRule"/>
</dbReference>
<evidence type="ECO:0000313" key="7">
    <source>
        <dbReference type="Proteomes" id="UP001445076"/>
    </source>
</evidence>
<dbReference type="InterPro" id="IPR010111">
    <property type="entry name" value="Kynureninase"/>
</dbReference>
<protein>
    <recommendedName>
        <fullName evidence="4 5">Kynureninase</fullName>
        <ecNumber evidence="4 5">3.7.1.3</ecNumber>
    </recommendedName>
    <alternativeName>
        <fullName evidence="4">L-kynurenine hydrolase</fullName>
    </alternativeName>
</protein>
<dbReference type="InterPro" id="IPR015422">
    <property type="entry name" value="PyrdxlP-dep_Trfase_small"/>
</dbReference>
<dbReference type="NCBIfam" id="TIGR01814">
    <property type="entry name" value="kynureninase"/>
    <property type="match status" value="1"/>
</dbReference>
<evidence type="ECO:0000313" key="6">
    <source>
        <dbReference type="EMBL" id="KAK8733271.1"/>
    </source>
</evidence>
<comment type="catalytic activity">
    <reaction evidence="4 5">
        <text>L-kynurenine + H2O = anthranilate + L-alanine + H(+)</text>
        <dbReference type="Rhea" id="RHEA:16813"/>
        <dbReference type="ChEBI" id="CHEBI:15377"/>
        <dbReference type="ChEBI" id="CHEBI:15378"/>
        <dbReference type="ChEBI" id="CHEBI:16567"/>
        <dbReference type="ChEBI" id="CHEBI:57959"/>
        <dbReference type="ChEBI" id="CHEBI:57972"/>
        <dbReference type="EC" id="3.7.1.3"/>
    </reaction>
</comment>
<feature type="binding site" evidence="4">
    <location>
        <begin position="167"/>
        <end position="170"/>
    </location>
    <ligand>
        <name>pyridoxal 5'-phosphate</name>
        <dbReference type="ChEBI" id="CHEBI:597326"/>
    </ligand>
</feature>
<feature type="binding site" evidence="4">
    <location>
        <position position="252"/>
    </location>
    <ligand>
        <name>pyridoxal 5'-phosphate</name>
        <dbReference type="ChEBI" id="CHEBI:597326"/>
    </ligand>
</feature>
<keyword evidence="2 4" id="KW-0378">Hydrolase</keyword>
<reference evidence="6" key="2">
    <citation type="submission" date="2024-01" db="EMBL/GenBank/DDBJ databases">
        <authorList>
            <person name="He J."/>
            <person name="Wang M."/>
            <person name="Zheng J."/>
            <person name="Liu Z."/>
        </authorList>
    </citation>
    <scope>NUCLEOTIDE SEQUENCE</scope>
    <source>
        <strain evidence="6">ZL_2023a</strain>
        <tissue evidence="6">Muscle</tissue>
    </source>
</reference>
<dbReference type="GO" id="GO:0043420">
    <property type="term" value="P:anthranilate metabolic process"/>
    <property type="evidence" value="ECO:0007669"/>
    <property type="project" value="UniProtKB-UniRule"/>
</dbReference>
<dbReference type="InterPro" id="IPR015424">
    <property type="entry name" value="PyrdxlP-dep_Trfase"/>
</dbReference>
<keyword evidence="3 4" id="KW-0663">Pyridoxal phosphate</keyword>
<dbReference type="HAMAP" id="MF_01970">
    <property type="entry name" value="Kynureninase"/>
    <property type="match status" value="1"/>
</dbReference>
<comment type="similarity">
    <text evidence="4 5">Belongs to the kynureninase family.</text>
</comment>